<dbReference type="AlphaFoldDB" id="A0A254MZJ8"/>
<comment type="caution">
    <text evidence="1">The sequence shown here is derived from an EMBL/GenBank/DDBJ whole genome shotgun (WGS) entry which is preliminary data.</text>
</comment>
<accession>A0A254MZJ8</accession>
<sequence>MSLIVLAMVLARPSLASQHVVEIAWDDSGAFARGLSVPAGKFVEVCGGLKAGESVRWRFSAAAPLDFNVHFHVGKSAEFPAKLTQATASDGVLQVGVQETYCWMWTNKSADAVRLDMRLQR</sequence>
<proteinExistence type="predicted"/>
<protein>
    <submittedName>
        <fullName evidence="1">Uncharacterized protein</fullName>
    </submittedName>
</protein>
<reference evidence="1 2" key="1">
    <citation type="journal article" date="2007" name="Int. J. Syst. Evol. Microbiol.">
        <title>Description of Pelomonas aquatica sp. nov. and Pelomonas puraquae sp. nov., isolated from industrial and haemodialysis water.</title>
        <authorList>
            <person name="Gomila M."/>
            <person name="Bowien B."/>
            <person name="Falsen E."/>
            <person name="Moore E.R."/>
            <person name="Lalucat J."/>
        </authorList>
    </citation>
    <scope>NUCLEOTIDE SEQUENCE [LARGE SCALE GENOMIC DNA]</scope>
    <source>
        <strain evidence="1 2">CCUG 52769</strain>
    </source>
</reference>
<dbReference type="Proteomes" id="UP000197446">
    <property type="component" value="Unassembled WGS sequence"/>
</dbReference>
<organism evidence="1 2">
    <name type="scientific">Roseateles puraquae</name>
    <dbReference type="NCBI Taxonomy" id="431059"/>
    <lineage>
        <taxon>Bacteria</taxon>
        <taxon>Pseudomonadati</taxon>
        <taxon>Pseudomonadota</taxon>
        <taxon>Betaproteobacteria</taxon>
        <taxon>Burkholderiales</taxon>
        <taxon>Sphaerotilaceae</taxon>
        <taxon>Roseateles</taxon>
    </lineage>
</organism>
<dbReference type="EMBL" id="NISI01000019">
    <property type="protein sequence ID" value="OWQ99933.1"/>
    <property type="molecule type" value="Genomic_DNA"/>
</dbReference>
<evidence type="ECO:0000313" key="2">
    <source>
        <dbReference type="Proteomes" id="UP000197446"/>
    </source>
</evidence>
<name>A0A254MZJ8_9BURK</name>
<keyword evidence="2" id="KW-1185">Reference proteome</keyword>
<evidence type="ECO:0000313" key="1">
    <source>
        <dbReference type="EMBL" id="OWQ99933.1"/>
    </source>
</evidence>
<gene>
    <name evidence="1" type="ORF">CDO81_25945</name>
</gene>